<organism evidence="12">
    <name type="scientific">Chlamydia pneumoniae</name>
    <name type="common">Chlamydophila pneumoniae</name>
    <dbReference type="NCBI Taxonomy" id="83558"/>
    <lineage>
        <taxon>Bacteria</taxon>
        <taxon>Pseudomonadati</taxon>
        <taxon>Chlamydiota</taxon>
        <taxon>Chlamydiia</taxon>
        <taxon>Chlamydiales</taxon>
        <taxon>Chlamydiaceae</taxon>
        <taxon>Chlamydia/Chlamydophila group</taxon>
        <taxon>Chlamydia</taxon>
    </lineage>
</organism>
<evidence type="ECO:0000256" key="6">
    <source>
        <dbReference type="ARBA" id="ARBA00023015"/>
    </source>
</evidence>
<dbReference type="GO" id="GO:1900079">
    <property type="term" value="P:regulation of arginine biosynthetic process"/>
    <property type="evidence" value="ECO:0007669"/>
    <property type="project" value="UniProtKB-UniRule"/>
</dbReference>
<dbReference type="SUPFAM" id="SSF46785">
    <property type="entry name" value="Winged helix' DNA-binding domain"/>
    <property type="match status" value="1"/>
</dbReference>
<evidence type="ECO:0000256" key="3">
    <source>
        <dbReference type="ARBA" id="ARBA00008316"/>
    </source>
</evidence>
<evidence type="ECO:0000259" key="10">
    <source>
        <dbReference type="Pfam" id="PF01316"/>
    </source>
</evidence>
<dbReference type="Pfam" id="PF02863">
    <property type="entry name" value="Arg_repressor_C"/>
    <property type="match status" value="1"/>
</dbReference>
<proteinExistence type="inferred from homology"/>
<dbReference type="GO" id="GO:0034618">
    <property type="term" value="F:arginine binding"/>
    <property type="evidence" value="ECO:0007669"/>
    <property type="project" value="InterPro"/>
</dbReference>
<keyword evidence="7 9" id="KW-0238">DNA-binding</keyword>
<protein>
    <recommendedName>
        <fullName evidence="4 9">Arginine repressor</fullName>
    </recommendedName>
</protein>
<evidence type="ECO:0000256" key="4">
    <source>
        <dbReference type="ARBA" id="ARBA00021148"/>
    </source>
</evidence>
<evidence type="ECO:0000256" key="2">
    <source>
        <dbReference type="ARBA" id="ARBA00005040"/>
    </source>
</evidence>
<accession>A0A0F7WVH9</accession>
<name>A0A0F7WVH9_CHLPN</name>
<evidence type="ECO:0000256" key="5">
    <source>
        <dbReference type="ARBA" id="ARBA00022490"/>
    </source>
</evidence>
<dbReference type="InterPro" id="IPR001669">
    <property type="entry name" value="Arg_repress"/>
</dbReference>
<keyword evidence="9" id="KW-0028">Amino-acid biosynthesis</keyword>
<dbReference type="EMBL" id="LN847035">
    <property type="protein sequence ID" value="CRI42319.1"/>
    <property type="molecule type" value="Genomic_DNA"/>
</dbReference>
<reference evidence="12" key="1">
    <citation type="submission" date="2015-05" db="EMBL/GenBank/DDBJ databases">
        <authorList>
            <person name="Rattei Thomas"/>
        </authorList>
    </citation>
    <scope>NUCLEOTIDE SEQUENCE</scope>
    <source>
        <strain evidence="12">DC9</strain>
    </source>
</reference>
<dbReference type="SUPFAM" id="SSF55252">
    <property type="entry name" value="C-terminal domain of arginine repressor"/>
    <property type="match status" value="1"/>
</dbReference>
<keyword evidence="5 9" id="KW-0963">Cytoplasm</keyword>
<dbReference type="HAMAP" id="MF_00173">
    <property type="entry name" value="Arg_repressor"/>
    <property type="match status" value="1"/>
</dbReference>
<feature type="domain" description="Arginine repressor DNA-binding" evidence="10">
    <location>
        <begin position="4"/>
        <end position="69"/>
    </location>
</feature>
<evidence type="ECO:0000256" key="9">
    <source>
        <dbReference type="HAMAP-Rule" id="MF_00173"/>
    </source>
</evidence>
<keyword evidence="8 9" id="KW-0804">Transcription</keyword>
<dbReference type="PANTHER" id="PTHR34471:SF1">
    <property type="entry name" value="ARGININE REPRESSOR"/>
    <property type="match status" value="1"/>
</dbReference>
<comment type="subcellular location">
    <subcellularLocation>
        <location evidence="1 9">Cytoplasm</location>
    </subcellularLocation>
</comment>
<dbReference type="GO" id="GO:0006526">
    <property type="term" value="P:L-arginine biosynthetic process"/>
    <property type="evidence" value="ECO:0007669"/>
    <property type="project" value="UniProtKB-UniPathway"/>
</dbReference>
<keyword evidence="9" id="KW-0055">Arginine biosynthesis</keyword>
<dbReference type="InterPro" id="IPR036388">
    <property type="entry name" value="WH-like_DNA-bd_sf"/>
</dbReference>
<dbReference type="AlphaFoldDB" id="A0A0F7WVH9"/>
<dbReference type="PANTHER" id="PTHR34471">
    <property type="entry name" value="ARGININE REPRESSOR"/>
    <property type="match status" value="1"/>
</dbReference>
<gene>
    <name evidence="9 12" type="primary">argR</name>
    <name evidence="12" type="ORF">BN1224_DC9_BC_00090</name>
</gene>
<keyword evidence="6 9" id="KW-0805">Transcription regulation</keyword>
<evidence type="ECO:0000313" key="12">
    <source>
        <dbReference type="EMBL" id="CRI42319.1"/>
    </source>
</evidence>
<comment type="function">
    <text evidence="9">Regulates arginine biosynthesis genes.</text>
</comment>
<dbReference type="Gene3D" id="3.30.1360.40">
    <property type="match status" value="1"/>
</dbReference>
<evidence type="ECO:0000256" key="8">
    <source>
        <dbReference type="ARBA" id="ARBA00023163"/>
    </source>
</evidence>
<dbReference type="GO" id="GO:0003677">
    <property type="term" value="F:DNA binding"/>
    <property type="evidence" value="ECO:0007669"/>
    <property type="project" value="UniProtKB-KW"/>
</dbReference>
<dbReference type="InterPro" id="IPR036390">
    <property type="entry name" value="WH_DNA-bd_sf"/>
</dbReference>
<dbReference type="UniPathway" id="UPA00068"/>
<keyword evidence="9" id="KW-0678">Repressor</keyword>
<comment type="pathway">
    <text evidence="2 9">Amino-acid biosynthesis; L-arginine biosynthesis [regulation].</text>
</comment>
<evidence type="ECO:0000256" key="7">
    <source>
        <dbReference type="ARBA" id="ARBA00023125"/>
    </source>
</evidence>
<dbReference type="Pfam" id="PF01316">
    <property type="entry name" value="Arg_repressor"/>
    <property type="match status" value="1"/>
</dbReference>
<dbReference type="GO" id="GO:0003700">
    <property type="term" value="F:DNA-binding transcription factor activity"/>
    <property type="evidence" value="ECO:0007669"/>
    <property type="project" value="UniProtKB-UniRule"/>
</dbReference>
<evidence type="ECO:0000256" key="1">
    <source>
        <dbReference type="ARBA" id="ARBA00004496"/>
    </source>
</evidence>
<dbReference type="InterPro" id="IPR020900">
    <property type="entry name" value="Arg_repress_DNA-bd"/>
</dbReference>
<dbReference type="PRINTS" id="PR01467">
    <property type="entry name" value="ARGREPRESSOR"/>
</dbReference>
<comment type="similarity">
    <text evidence="3 9">Belongs to the ArgR family.</text>
</comment>
<sequence>MKKKATIDEALKEILRLEGAATQEELCAKLLAQGFATTQSSVSRWLRKIQAVKVAGERGARYSLPSSTEKTTTRHLVLSIRHNASLIVIRTVPGSASWIAALLDQGLKDEILGTLAGDDTIFVTPIDEGRLPLLMVSIANLLQVFLD</sequence>
<dbReference type="GO" id="GO:0051259">
    <property type="term" value="P:protein complex oligomerization"/>
    <property type="evidence" value="ECO:0007669"/>
    <property type="project" value="InterPro"/>
</dbReference>
<dbReference type="Gene3D" id="1.10.10.10">
    <property type="entry name" value="Winged helix-like DNA-binding domain superfamily/Winged helix DNA-binding domain"/>
    <property type="match status" value="1"/>
</dbReference>
<dbReference type="InterPro" id="IPR036251">
    <property type="entry name" value="Arg_repress_C_sf"/>
</dbReference>
<dbReference type="GO" id="GO:0005737">
    <property type="term" value="C:cytoplasm"/>
    <property type="evidence" value="ECO:0007669"/>
    <property type="project" value="UniProtKB-SubCell"/>
</dbReference>
<dbReference type="NCBIfam" id="TIGR01529">
    <property type="entry name" value="argR_whole"/>
    <property type="match status" value="1"/>
</dbReference>
<evidence type="ECO:0000259" key="11">
    <source>
        <dbReference type="Pfam" id="PF02863"/>
    </source>
</evidence>
<dbReference type="InterPro" id="IPR020899">
    <property type="entry name" value="Arg_repress_C"/>
</dbReference>
<feature type="domain" description="Arginine repressor C-terminal" evidence="11">
    <location>
        <begin position="74"/>
        <end position="129"/>
    </location>
</feature>